<dbReference type="Pfam" id="PF07678">
    <property type="entry name" value="TED_complement"/>
    <property type="match status" value="1"/>
</dbReference>
<dbReference type="InterPro" id="IPR047565">
    <property type="entry name" value="Alpha-macroglob_thiol-ester_cl"/>
</dbReference>
<dbReference type="InterPro" id="IPR001599">
    <property type="entry name" value="Macroglobln_a2"/>
</dbReference>
<evidence type="ECO:0000259" key="12">
    <source>
        <dbReference type="SMART" id="SM01361"/>
    </source>
</evidence>
<evidence type="ECO:0000256" key="5">
    <source>
        <dbReference type="ARBA" id="ARBA00022729"/>
    </source>
</evidence>
<feature type="chain" id="PRO_5034451263" evidence="9">
    <location>
        <begin position="24"/>
        <end position="1467"/>
    </location>
</feature>
<dbReference type="FunFam" id="1.50.10.20:FF:000001">
    <property type="entry name" value="CD109 isoform 1"/>
    <property type="match status" value="1"/>
</dbReference>
<dbReference type="Pfam" id="PF00207">
    <property type="entry name" value="A2M"/>
    <property type="match status" value="1"/>
</dbReference>
<keyword evidence="6" id="KW-0722">Serine protease inhibitor</keyword>
<evidence type="ECO:0000313" key="13">
    <source>
        <dbReference type="Ensembl" id="ENSOKIP00005106964.1"/>
    </source>
</evidence>
<evidence type="ECO:0000256" key="8">
    <source>
        <dbReference type="ARBA" id="ARBA00023180"/>
    </source>
</evidence>
<dbReference type="Gene3D" id="2.60.40.10">
    <property type="entry name" value="Immunoglobulins"/>
    <property type="match status" value="2"/>
</dbReference>
<feature type="domain" description="Alpha-macroglobulin receptor-binding" evidence="12">
    <location>
        <begin position="1374"/>
        <end position="1462"/>
    </location>
</feature>
<dbReference type="FunFam" id="2.60.40.1930:FF:000001">
    <property type="entry name" value="CD109 isoform 3"/>
    <property type="match status" value="1"/>
</dbReference>
<dbReference type="SMART" id="SM01419">
    <property type="entry name" value="Thiol-ester_cl"/>
    <property type="match status" value="1"/>
</dbReference>
<gene>
    <name evidence="13" type="primary">LOC109905595</name>
</gene>
<evidence type="ECO:0000256" key="3">
    <source>
        <dbReference type="ARBA" id="ARBA00022525"/>
    </source>
</evidence>
<feature type="signal peptide" evidence="9">
    <location>
        <begin position="1"/>
        <end position="23"/>
    </location>
</feature>
<comment type="similarity">
    <text evidence="2">Belongs to the protease inhibitor I39 (alpha-2-macroglobulin) family.</text>
</comment>
<reference evidence="13" key="1">
    <citation type="submission" date="2025-08" db="UniProtKB">
        <authorList>
            <consortium name="Ensembl"/>
        </authorList>
    </citation>
    <scope>IDENTIFICATION</scope>
</reference>
<dbReference type="Gene3D" id="2.60.120.1540">
    <property type="match status" value="1"/>
</dbReference>
<dbReference type="Gene3D" id="6.20.50.160">
    <property type="match status" value="1"/>
</dbReference>
<keyword evidence="7" id="KW-1015">Disulfide bond</keyword>
<proteinExistence type="inferred from homology"/>
<dbReference type="Gene3D" id="2.60.40.1940">
    <property type="match status" value="1"/>
</dbReference>
<reference evidence="13" key="2">
    <citation type="submission" date="2025-09" db="UniProtKB">
        <authorList>
            <consortium name="Ensembl"/>
        </authorList>
    </citation>
    <scope>IDENTIFICATION</scope>
</reference>
<protein>
    <submittedName>
        <fullName evidence="13">Alpha-2-macroglobulin-like</fullName>
    </submittedName>
</protein>
<keyword evidence="8" id="KW-0325">Glycoprotein</keyword>
<sequence length="1467" mass="164100">MVPPGLQVWKWILFACFHWLCVCQETPRPVYMVAIPAVIQAGSEAKLCASLLQPNETLVMTISLIANEQNKILLQESSDQEFHRCFQFQAPHVESDEVQHFKVKVQGETFLSTEEKKVMIKPYSPMTFVQTDKPIYNPGQKVNFRVITLDTNFSPVNQLYNIVELQDVHRNRIGQWVKTTSSGNILQLSHPLNSEAPVGTYAIVVWIGEKKIYHRFKVEKYVLPKFEIKMNLNDEISIVQEEYKVEVCATYTYGQPVPGKAEVELCRPLVPNILIPIRIDEKNPEGVPDYTPPCHKESIEMDQTGCASHVFNMSIFTKDAGQKMLIDRLSFNAKVEEEGTGITQSKEKHIALSDVIGKLTFVDTPKIYEHGSTIEGKINVVHFNNTPIADMLVYLLEKKDRSSHHLQNLTTDSHGTASFSLNTTRMPKKNINLIVSNTPQVENIRYRVPYFKRGHHKLSLIQPTAPHSKTFSSLAIQKMEHPLACWEGVSITIQYAIVGETVPKGSVDVIYLALSRGVIVQHGHMKVTVQQGSPATEGEVTLKLAVVPEMAPVVQVLVYSMLPSETVIAHSMNFPTEKCFRHKVSVEFSPSQAVPGEENTLQLSAQPGSLCGLSAVDQSVHILEPGKRLNADKIFDLLPVKETTHIPYQLEDQVACLRVKPRRYRRPGQTEEENEPQEVFKKLGLKLATNLVIRVPSCLRYKGKEDNGAYVVAYIRHPGDKATPRLGAAGGILDRSLMRVVDRDRFVDTIQTVRTFFPETWIWDLVEVGESGTVDMPLTVPDTITTWETEAFCLAPGGFGLAPPVELTVFQPFFLELTLPYSIIRGEHFELKATVFNYLSKCIMVSVTPAHSLDYTLTPLKDVQYSSCLCAKGRKTFSWTMAPSILGVMNVSVSAEAVQSHAACDNEIVNVPERGRIDTVTQSLLVKAEGTEKTDTYNWLLCPTGVTMTEEVELQLPKNVVDGSDRISLSVLGDILGRALKNLDGLLQMPYGCGEQNMALLAPNIYILEYLRNTEQLTPAIRDKAIKFLTSGYQRQLNYKHVDGAYSTFGQGSGNTWLTAFVLRSFGKAKSFIYIDPVKTEQTKTWLERLQGEHGCFIRLGKLFNNRMKGGVTDEVTLTAYITASMLELNMSVSDPVVYRSLSCLRNSTSDLSNTYTTALLAYTFTLAGDMETRAQLLQHLDTIALQEEGLLHWTQTSLETSASLAVEISSYVLLASLSASPLSTTDLGYASRIVRWLVRQQNAYGGFSSTQDTVVALQALALYSTRVYSREGASTVTVHSPSGAQHLFEVNQNNKLLYQERALQDTEGKYSVEVKGSACASVQVALHYNIPTPTDSTTLSIQVKPEVDCNSNSLRPRVTLKLQSQYHGKELTTNMIIVDLKMLSGFVPDLESLGRLRGSGRVDRVDTKDDHVLMYLRELPSLFPFNHTLDIMQEVRVKNLKPAVIKIYDYYQPSDQAETEYVFPCK</sequence>
<dbReference type="RefSeq" id="XP_020358643.2">
    <property type="nucleotide sequence ID" value="XM_020503054.2"/>
</dbReference>
<dbReference type="Pfam" id="PF07703">
    <property type="entry name" value="A2M_BRD"/>
    <property type="match status" value="1"/>
</dbReference>
<organism evidence="13 14">
    <name type="scientific">Oncorhynchus kisutch</name>
    <name type="common">Coho salmon</name>
    <name type="synonym">Salmo kisutch</name>
    <dbReference type="NCBI Taxonomy" id="8019"/>
    <lineage>
        <taxon>Eukaryota</taxon>
        <taxon>Metazoa</taxon>
        <taxon>Chordata</taxon>
        <taxon>Craniata</taxon>
        <taxon>Vertebrata</taxon>
        <taxon>Euteleostomi</taxon>
        <taxon>Actinopterygii</taxon>
        <taxon>Neopterygii</taxon>
        <taxon>Teleostei</taxon>
        <taxon>Protacanthopterygii</taxon>
        <taxon>Salmoniformes</taxon>
        <taxon>Salmonidae</taxon>
        <taxon>Salmoninae</taxon>
        <taxon>Oncorhynchus</taxon>
    </lineage>
</organism>
<dbReference type="GO" id="GO:0004867">
    <property type="term" value="F:serine-type endopeptidase inhibitor activity"/>
    <property type="evidence" value="ECO:0007669"/>
    <property type="project" value="UniProtKB-KW"/>
</dbReference>
<dbReference type="InterPro" id="IPR041813">
    <property type="entry name" value="A2M_TED"/>
</dbReference>
<dbReference type="InterPro" id="IPR040839">
    <property type="entry name" value="MG4"/>
</dbReference>
<dbReference type="SMART" id="SM01361">
    <property type="entry name" value="A2M_recep"/>
    <property type="match status" value="1"/>
</dbReference>
<dbReference type="FunFam" id="2.60.40.10:FF:000312">
    <property type="entry name" value="Alpha-2-macroglobulin like 1"/>
    <property type="match status" value="1"/>
</dbReference>
<keyword evidence="14" id="KW-1185">Reference proteome</keyword>
<dbReference type="InterPro" id="IPR009048">
    <property type="entry name" value="A-macroglobulin_rcpt-bd"/>
</dbReference>
<feature type="domain" description="Alpha-2-macroglobulin" evidence="11">
    <location>
        <begin position="760"/>
        <end position="849"/>
    </location>
</feature>
<dbReference type="InterPro" id="IPR036595">
    <property type="entry name" value="A-macroglobulin_rcpt-bd_sf"/>
</dbReference>
<dbReference type="InterPro" id="IPR011625">
    <property type="entry name" value="A2M_N_BRD"/>
</dbReference>
<dbReference type="InterPro" id="IPR019742">
    <property type="entry name" value="MacrogloblnA2_CS"/>
</dbReference>
<dbReference type="Pfam" id="PF17791">
    <property type="entry name" value="MG3"/>
    <property type="match status" value="1"/>
</dbReference>
<dbReference type="Pfam" id="PF01835">
    <property type="entry name" value="MG2"/>
    <property type="match status" value="1"/>
</dbReference>
<comment type="subcellular location">
    <subcellularLocation>
        <location evidence="1">Secreted</location>
    </subcellularLocation>
</comment>
<dbReference type="PANTHER" id="PTHR11412:SF150">
    <property type="entry name" value="ALPHA-2-MACROGLOBULIN-RELATED"/>
    <property type="match status" value="1"/>
</dbReference>
<dbReference type="GeneTree" id="ENSGT00940000162996"/>
<evidence type="ECO:0000313" key="14">
    <source>
        <dbReference type="Proteomes" id="UP000694557"/>
    </source>
</evidence>
<dbReference type="InterPro" id="IPR041555">
    <property type="entry name" value="MG3"/>
</dbReference>
<dbReference type="InterPro" id="IPR011626">
    <property type="entry name" value="Alpha-macroglobulin_TED"/>
</dbReference>
<evidence type="ECO:0000256" key="1">
    <source>
        <dbReference type="ARBA" id="ARBA00004613"/>
    </source>
</evidence>
<feature type="domain" description="Alpha-2-macroglobulin bait region" evidence="10">
    <location>
        <begin position="474"/>
        <end position="623"/>
    </location>
</feature>
<dbReference type="Pfam" id="PF07677">
    <property type="entry name" value="A2M_recep"/>
    <property type="match status" value="1"/>
</dbReference>
<dbReference type="SUPFAM" id="SSF81296">
    <property type="entry name" value="E set domains"/>
    <property type="match status" value="1"/>
</dbReference>
<keyword evidence="4" id="KW-0646">Protease inhibitor</keyword>
<dbReference type="KEGG" id="oki:109905595"/>
<dbReference type="GO" id="GO:0007399">
    <property type="term" value="P:nervous system development"/>
    <property type="evidence" value="ECO:0007669"/>
    <property type="project" value="UniProtKB-ARBA"/>
</dbReference>
<evidence type="ECO:0000256" key="2">
    <source>
        <dbReference type="ARBA" id="ARBA00010952"/>
    </source>
</evidence>
<evidence type="ECO:0000259" key="10">
    <source>
        <dbReference type="SMART" id="SM01359"/>
    </source>
</evidence>
<dbReference type="GeneID" id="109905595"/>
<dbReference type="SUPFAM" id="SSF49410">
    <property type="entry name" value="Alpha-macroglobulin receptor domain"/>
    <property type="match status" value="1"/>
</dbReference>
<dbReference type="Gene3D" id="2.60.40.690">
    <property type="entry name" value="Alpha-macroglobulin, receptor-binding domain"/>
    <property type="match status" value="1"/>
</dbReference>
<accession>A0A8C7L532</accession>
<evidence type="ECO:0000256" key="7">
    <source>
        <dbReference type="ARBA" id="ARBA00023157"/>
    </source>
</evidence>
<name>A0A8C7L532_ONCKI</name>
<evidence type="ECO:0000256" key="9">
    <source>
        <dbReference type="SAM" id="SignalP"/>
    </source>
</evidence>
<dbReference type="InterPro" id="IPR008930">
    <property type="entry name" value="Terpenoid_cyclase/PrenylTrfase"/>
</dbReference>
<dbReference type="InterPro" id="IPR050473">
    <property type="entry name" value="A2M/Complement_sys"/>
</dbReference>
<dbReference type="SUPFAM" id="SSF48239">
    <property type="entry name" value="Terpenoid cyclases/Protein prenyltransferases"/>
    <property type="match status" value="1"/>
</dbReference>
<dbReference type="Ensembl" id="ENSOKIT00005114654.1">
    <property type="protein sequence ID" value="ENSOKIP00005106964.1"/>
    <property type="gene ID" value="ENSOKIG00005046962.1"/>
</dbReference>
<dbReference type="Gene3D" id="2.60.40.1930">
    <property type="match status" value="2"/>
</dbReference>
<dbReference type="Proteomes" id="UP000694557">
    <property type="component" value="Unassembled WGS sequence"/>
</dbReference>
<dbReference type="SMART" id="SM01359">
    <property type="entry name" value="A2M_N_2"/>
    <property type="match status" value="1"/>
</dbReference>
<evidence type="ECO:0000256" key="4">
    <source>
        <dbReference type="ARBA" id="ARBA00022690"/>
    </source>
</evidence>
<dbReference type="Gene3D" id="1.50.10.20">
    <property type="match status" value="1"/>
</dbReference>
<dbReference type="GO" id="GO:0005615">
    <property type="term" value="C:extracellular space"/>
    <property type="evidence" value="ECO:0007669"/>
    <property type="project" value="InterPro"/>
</dbReference>
<dbReference type="Gene3D" id="2.20.130.20">
    <property type="match status" value="1"/>
</dbReference>
<dbReference type="PROSITE" id="PS00477">
    <property type="entry name" value="ALPHA_2_MACROGLOBULIN"/>
    <property type="match status" value="1"/>
</dbReference>
<dbReference type="PANTHER" id="PTHR11412">
    <property type="entry name" value="MACROGLOBULIN / COMPLEMENT"/>
    <property type="match status" value="1"/>
</dbReference>
<keyword evidence="5 9" id="KW-0732">Signal</keyword>
<dbReference type="InterPro" id="IPR013783">
    <property type="entry name" value="Ig-like_fold"/>
</dbReference>
<dbReference type="InterPro" id="IPR002890">
    <property type="entry name" value="MG2"/>
</dbReference>
<evidence type="ECO:0000259" key="11">
    <source>
        <dbReference type="SMART" id="SM01360"/>
    </source>
</evidence>
<dbReference type="SMART" id="SM01360">
    <property type="entry name" value="A2M"/>
    <property type="match status" value="1"/>
</dbReference>
<dbReference type="CDD" id="cd02897">
    <property type="entry name" value="A2M_2"/>
    <property type="match status" value="1"/>
</dbReference>
<keyword evidence="3" id="KW-0964">Secreted</keyword>
<dbReference type="Pfam" id="PF17789">
    <property type="entry name" value="MG4"/>
    <property type="match status" value="1"/>
</dbReference>
<dbReference type="InterPro" id="IPR014756">
    <property type="entry name" value="Ig_E-set"/>
</dbReference>
<evidence type="ECO:0000256" key="6">
    <source>
        <dbReference type="ARBA" id="ARBA00022900"/>
    </source>
</evidence>